<dbReference type="GO" id="GO:0046872">
    <property type="term" value="F:metal ion binding"/>
    <property type="evidence" value="ECO:0007669"/>
    <property type="project" value="UniProtKB-KW"/>
</dbReference>
<protein>
    <submittedName>
        <fullName evidence="6">Putative aspartate carbamoyltransferase</fullName>
    </submittedName>
</protein>
<dbReference type="SUPFAM" id="SSF53671">
    <property type="entry name" value="Aspartate/ornithine carbamoyltransferase"/>
    <property type="match status" value="1"/>
</dbReference>
<dbReference type="PROSITE" id="PS00097">
    <property type="entry name" value="CARBAMOYLTRANSFERASE"/>
    <property type="match status" value="1"/>
</dbReference>
<dbReference type="OrthoDB" id="434at2759"/>
<dbReference type="GO" id="GO:0016597">
    <property type="term" value="F:amino acid binding"/>
    <property type="evidence" value="ECO:0007669"/>
    <property type="project" value="InterPro"/>
</dbReference>
<dbReference type="InterPro" id="IPR002195">
    <property type="entry name" value="Dihydroorotase_CS"/>
</dbReference>
<dbReference type="AlphaFoldDB" id="A0A2G9TUZ7"/>
<dbReference type="GO" id="GO:0006520">
    <property type="term" value="P:amino acid metabolic process"/>
    <property type="evidence" value="ECO:0007669"/>
    <property type="project" value="InterPro"/>
</dbReference>
<dbReference type="GO" id="GO:0004038">
    <property type="term" value="F:allantoinase activity"/>
    <property type="evidence" value="ECO:0007669"/>
    <property type="project" value="TreeGrafter"/>
</dbReference>
<evidence type="ECO:0000256" key="2">
    <source>
        <dbReference type="ARBA" id="ARBA00022679"/>
    </source>
</evidence>
<dbReference type="PANTHER" id="PTHR43668">
    <property type="entry name" value="ALLANTOINASE"/>
    <property type="match status" value="1"/>
</dbReference>
<evidence type="ECO:0000313" key="6">
    <source>
        <dbReference type="EMBL" id="PIO61080.1"/>
    </source>
</evidence>
<dbReference type="Gene3D" id="3.40.50.1380">
    <property type="entry name" value="Methylglyoxal synthase-like domain"/>
    <property type="match status" value="1"/>
</dbReference>
<sequence>MQLIAKVFVFDRSVAEFFENKEFHLVINLPIRGSGAYRVSAYRTHGYKTRRMAVDNGIPLITDIKCAKLFIEALHTVGRRPPVNSQIDCVASRNLKRLPGLIDVHVHVREPGATHKEDWYTCTRAALAGGITQILAMPNTTRPLVDLDSYQIVDRLAAHNAVVDYGLYIGATPANARAASELAPAVVGLKMYLNQTFSALKMESVADWVKHFESFPTSRPIVCHAEKQTVAAVLFVAQMTGRAVHICHVSNAEEIQLVRDAKRKGWPVTCEVCPHHLLLSDEDLPPGVKEVRPCLATVEDRNALWENLEYIDCFATDHAPHTWAEKDDPERAPPGFPGVEYMVDLNEEWVIPESGGESKAGWTPYAGVKVRGRVQKVVVRGEEAFVDGVIHVRPGFGVNVRSLSRTQDVVLGSSSNEVISLGASLLRDLQVVTDEVQVEAKPSMEESPTLPVAQFTPREVTLAGSHLLSVHDLGKATGYILATMFYEVSTRTASSFAAAMQRLGGGVVHMDSFTSSVQKGETLEDSVTIMSNYADIVVLRHKETGAAARAAAVSSRPVINAGDGAGEHPTQALLDVYTIRQEIGTVNGLTIAMIGDLKHGRTDVTIHYVTPTPALGMPDYVVDYVKKQGGVVQKNFSSLAEGIQNVDVIYVTRIQKERFATEVSDGL</sequence>
<reference evidence="6 7" key="1">
    <citation type="submission" date="2015-09" db="EMBL/GenBank/DDBJ databases">
        <title>Draft genome of the parasitic nematode Teladorsagia circumcincta isolate WARC Sus (inbred).</title>
        <authorList>
            <person name="Mitreva M."/>
        </authorList>
    </citation>
    <scope>NUCLEOTIDE SEQUENCE [LARGE SCALE GENOMIC DNA]</scope>
    <source>
        <strain evidence="6 7">S</strain>
    </source>
</reference>
<dbReference type="InterPro" id="IPR036901">
    <property type="entry name" value="Asp/Orn_carbamoylTrfase_sf"/>
</dbReference>
<dbReference type="InterPro" id="IPR011607">
    <property type="entry name" value="MGS-like_dom"/>
</dbReference>
<dbReference type="SUPFAM" id="SSF52335">
    <property type="entry name" value="Methylglyoxal synthase-like"/>
    <property type="match status" value="1"/>
</dbReference>
<proteinExistence type="predicted"/>
<evidence type="ECO:0000256" key="4">
    <source>
        <dbReference type="ARBA" id="ARBA00022801"/>
    </source>
</evidence>
<dbReference type="InterPro" id="IPR036914">
    <property type="entry name" value="MGS-like_dom_sf"/>
</dbReference>
<dbReference type="FunFam" id="3.20.20.140:FF:000036">
    <property type="entry name" value="Carbamoyl-phosphate synthase large chain"/>
    <property type="match status" value="1"/>
</dbReference>
<dbReference type="InterPro" id="IPR032466">
    <property type="entry name" value="Metal_Hydrolase"/>
</dbReference>
<dbReference type="InterPro" id="IPR050138">
    <property type="entry name" value="DHOase/Allantoinase_Hydrolase"/>
</dbReference>
<dbReference type="InterPro" id="IPR006130">
    <property type="entry name" value="Asp/Orn_carbamoylTrfase"/>
</dbReference>
<dbReference type="Gene3D" id="3.40.50.1370">
    <property type="entry name" value="Aspartate/ornithine carbamoyltransferase"/>
    <property type="match status" value="2"/>
</dbReference>
<keyword evidence="7" id="KW-1185">Reference proteome</keyword>
<comment type="cofactor">
    <cofactor evidence="1">
        <name>Zn(2+)</name>
        <dbReference type="ChEBI" id="CHEBI:29105"/>
    </cofactor>
</comment>
<dbReference type="GO" id="GO:0005737">
    <property type="term" value="C:cytoplasm"/>
    <property type="evidence" value="ECO:0007669"/>
    <property type="project" value="TreeGrafter"/>
</dbReference>
<dbReference type="SUPFAM" id="SSF51338">
    <property type="entry name" value="Composite domain of metallo-dependent hydrolases"/>
    <property type="match status" value="1"/>
</dbReference>
<feature type="non-terminal residue" evidence="6">
    <location>
        <position position="667"/>
    </location>
</feature>
<gene>
    <name evidence="6" type="ORF">TELCIR_17406</name>
</gene>
<keyword evidence="3" id="KW-0479">Metal-binding</keyword>
<keyword evidence="2 6" id="KW-0808">Transferase</keyword>
<evidence type="ECO:0000313" key="7">
    <source>
        <dbReference type="Proteomes" id="UP000230423"/>
    </source>
</evidence>
<dbReference type="InterPro" id="IPR006680">
    <property type="entry name" value="Amidohydro-rel"/>
</dbReference>
<dbReference type="PANTHER" id="PTHR43668:SF2">
    <property type="entry name" value="ALLANTOINASE"/>
    <property type="match status" value="1"/>
</dbReference>
<organism evidence="6 7">
    <name type="scientific">Teladorsagia circumcincta</name>
    <name type="common">Brown stomach worm</name>
    <name type="synonym">Ostertagia circumcincta</name>
    <dbReference type="NCBI Taxonomy" id="45464"/>
    <lineage>
        <taxon>Eukaryota</taxon>
        <taxon>Metazoa</taxon>
        <taxon>Ecdysozoa</taxon>
        <taxon>Nematoda</taxon>
        <taxon>Chromadorea</taxon>
        <taxon>Rhabditida</taxon>
        <taxon>Rhabditina</taxon>
        <taxon>Rhabditomorpha</taxon>
        <taxon>Strongyloidea</taxon>
        <taxon>Trichostrongylidae</taxon>
        <taxon>Teladorsagia</taxon>
    </lineage>
</organism>
<feature type="domain" description="MGS-like" evidence="5">
    <location>
        <begin position="1"/>
        <end position="96"/>
    </location>
</feature>
<dbReference type="InterPro" id="IPR011059">
    <property type="entry name" value="Metal-dep_hydrolase_composite"/>
</dbReference>
<dbReference type="PROSITE" id="PS51855">
    <property type="entry name" value="MGS"/>
    <property type="match status" value="1"/>
</dbReference>
<accession>A0A2G9TUZ7</accession>
<dbReference type="PRINTS" id="PR00101">
    <property type="entry name" value="ATCASE"/>
</dbReference>
<dbReference type="Proteomes" id="UP000230423">
    <property type="component" value="Unassembled WGS sequence"/>
</dbReference>
<dbReference type="InterPro" id="IPR006132">
    <property type="entry name" value="Asp/Orn_carbamoyltranf_P-bd"/>
</dbReference>
<dbReference type="Gene3D" id="3.20.20.140">
    <property type="entry name" value="Metal-dependent hydrolases"/>
    <property type="match status" value="2"/>
</dbReference>
<dbReference type="PRINTS" id="PR00100">
    <property type="entry name" value="AOTCASE"/>
</dbReference>
<dbReference type="SUPFAM" id="SSF51556">
    <property type="entry name" value="Metallo-dependent hydrolases"/>
    <property type="match status" value="1"/>
</dbReference>
<dbReference type="PROSITE" id="PS00483">
    <property type="entry name" value="DIHYDROOROTASE_2"/>
    <property type="match status" value="1"/>
</dbReference>
<dbReference type="Pfam" id="PF01979">
    <property type="entry name" value="Amidohydro_1"/>
    <property type="match status" value="1"/>
</dbReference>
<evidence type="ECO:0000259" key="5">
    <source>
        <dbReference type="PROSITE" id="PS51855"/>
    </source>
</evidence>
<dbReference type="GO" id="GO:0006145">
    <property type="term" value="P:purine nucleobase catabolic process"/>
    <property type="evidence" value="ECO:0007669"/>
    <property type="project" value="TreeGrafter"/>
</dbReference>
<evidence type="ECO:0000256" key="1">
    <source>
        <dbReference type="ARBA" id="ARBA00001947"/>
    </source>
</evidence>
<evidence type="ECO:0000256" key="3">
    <source>
        <dbReference type="ARBA" id="ARBA00022723"/>
    </source>
</evidence>
<name>A0A2G9TUZ7_TELCI</name>
<dbReference type="EMBL" id="KZ354251">
    <property type="protein sequence ID" value="PIO61080.1"/>
    <property type="molecule type" value="Genomic_DNA"/>
</dbReference>
<dbReference type="Pfam" id="PF02729">
    <property type="entry name" value="OTCace_N"/>
    <property type="match status" value="1"/>
</dbReference>
<keyword evidence="4" id="KW-0378">Hydrolase</keyword>
<dbReference type="PROSITE" id="PS00482">
    <property type="entry name" value="DIHYDROOROTASE_1"/>
    <property type="match status" value="1"/>
</dbReference>
<dbReference type="GO" id="GO:0016743">
    <property type="term" value="F:carboxyl- or carbamoyltransferase activity"/>
    <property type="evidence" value="ECO:0007669"/>
    <property type="project" value="InterPro"/>
</dbReference>